<evidence type="ECO:0000313" key="16">
    <source>
        <dbReference type="Proteomes" id="UP000199379"/>
    </source>
</evidence>
<evidence type="ECO:0000259" key="14">
    <source>
        <dbReference type="PROSITE" id="PS51007"/>
    </source>
</evidence>
<dbReference type="InterPro" id="IPR009056">
    <property type="entry name" value="Cyt_c-like_dom"/>
</dbReference>
<dbReference type="GO" id="GO:0009055">
    <property type="term" value="F:electron transfer activity"/>
    <property type="evidence" value="ECO:0007669"/>
    <property type="project" value="InterPro"/>
</dbReference>
<keyword evidence="6 11" id="KW-0479">Metal-binding</keyword>
<dbReference type="Gene3D" id="1.10.760.10">
    <property type="entry name" value="Cytochrome c-like domain"/>
    <property type="match status" value="2"/>
</dbReference>
<evidence type="ECO:0000313" key="15">
    <source>
        <dbReference type="EMBL" id="SEJ26970.1"/>
    </source>
</evidence>
<keyword evidence="7" id="KW-0249">Electron transport</keyword>
<feature type="compositionally biased region" description="Acidic residues" evidence="12">
    <location>
        <begin position="195"/>
        <end position="204"/>
    </location>
</feature>
<feature type="signal peptide" evidence="13">
    <location>
        <begin position="1"/>
        <end position="27"/>
    </location>
</feature>
<dbReference type="PRINTS" id="PR00604">
    <property type="entry name" value="CYTCHRMECIAB"/>
</dbReference>
<feature type="domain" description="Cytochrome c" evidence="14">
    <location>
        <begin position="68"/>
        <end position="167"/>
    </location>
</feature>
<dbReference type="GO" id="GO:0020037">
    <property type="term" value="F:heme binding"/>
    <property type="evidence" value="ECO:0007669"/>
    <property type="project" value="InterPro"/>
</dbReference>
<protein>
    <submittedName>
        <fullName evidence="15">Cytochrome c2</fullName>
    </submittedName>
</protein>
<dbReference type="SUPFAM" id="SSF46626">
    <property type="entry name" value="Cytochrome c"/>
    <property type="match status" value="2"/>
</dbReference>
<dbReference type="InterPro" id="IPR036909">
    <property type="entry name" value="Cyt_c-like_dom_sf"/>
</dbReference>
<keyword evidence="10" id="KW-0472">Membrane</keyword>
<evidence type="ECO:0000256" key="11">
    <source>
        <dbReference type="PROSITE-ProRule" id="PRU00433"/>
    </source>
</evidence>
<dbReference type="GO" id="GO:0005886">
    <property type="term" value="C:plasma membrane"/>
    <property type="evidence" value="ECO:0007669"/>
    <property type="project" value="UniProtKB-SubCell"/>
</dbReference>
<evidence type="ECO:0000256" key="9">
    <source>
        <dbReference type="ARBA" id="ARBA00023004"/>
    </source>
</evidence>
<keyword evidence="3" id="KW-1003">Cell membrane</keyword>
<dbReference type="STRING" id="1227549.SAMN05444007_10439"/>
<evidence type="ECO:0000256" key="12">
    <source>
        <dbReference type="SAM" id="MobiDB-lite"/>
    </source>
</evidence>
<proteinExistence type="predicted"/>
<dbReference type="GO" id="GO:0046872">
    <property type="term" value="F:metal ion binding"/>
    <property type="evidence" value="ECO:0007669"/>
    <property type="project" value="UniProtKB-KW"/>
</dbReference>
<dbReference type="PANTHER" id="PTHR11961">
    <property type="entry name" value="CYTOCHROME C"/>
    <property type="match status" value="1"/>
</dbReference>
<dbReference type="InterPro" id="IPR002327">
    <property type="entry name" value="Cyt_c_1A/1B"/>
</dbReference>
<feature type="domain" description="Cytochrome c" evidence="14">
    <location>
        <begin position="282"/>
        <end position="381"/>
    </location>
</feature>
<dbReference type="PROSITE" id="PS51007">
    <property type="entry name" value="CYTC"/>
    <property type="match status" value="2"/>
</dbReference>
<reference evidence="15 16" key="1">
    <citation type="submission" date="2016-10" db="EMBL/GenBank/DDBJ databases">
        <authorList>
            <person name="de Groot N.N."/>
        </authorList>
    </citation>
    <scope>NUCLEOTIDE SEQUENCE [LARGE SCALE GENOMIC DNA]</scope>
    <source>
        <strain evidence="15 16">DSM 29340</strain>
    </source>
</reference>
<evidence type="ECO:0000256" key="5">
    <source>
        <dbReference type="ARBA" id="ARBA00022692"/>
    </source>
</evidence>
<keyword evidence="5" id="KW-0812">Transmembrane</keyword>
<evidence type="ECO:0000256" key="3">
    <source>
        <dbReference type="ARBA" id="ARBA00022475"/>
    </source>
</evidence>
<dbReference type="FunFam" id="1.10.760.10:FF:000026">
    <property type="entry name" value="Cytochrome C, membrane-bound"/>
    <property type="match status" value="2"/>
</dbReference>
<keyword evidence="16" id="KW-1185">Reference proteome</keyword>
<keyword evidence="4 11" id="KW-0349">Heme</keyword>
<dbReference type="AlphaFoldDB" id="A0A1H6XQ40"/>
<feature type="compositionally biased region" description="Low complexity" evidence="12">
    <location>
        <begin position="184"/>
        <end position="194"/>
    </location>
</feature>
<evidence type="ECO:0000256" key="4">
    <source>
        <dbReference type="ARBA" id="ARBA00022617"/>
    </source>
</evidence>
<accession>A0A1H6XQ40</accession>
<evidence type="ECO:0000256" key="6">
    <source>
        <dbReference type="ARBA" id="ARBA00022723"/>
    </source>
</evidence>
<feature type="compositionally biased region" description="Acidic residues" evidence="12">
    <location>
        <begin position="212"/>
        <end position="271"/>
    </location>
</feature>
<comment type="subcellular location">
    <subcellularLocation>
        <location evidence="1">Cell membrane</location>
        <topology evidence="1">Single-pass membrane protein</topology>
    </subcellularLocation>
</comment>
<evidence type="ECO:0000256" key="13">
    <source>
        <dbReference type="SAM" id="SignalP"/>
    </source>
</evidence>
<dbReference type="OrthoDB" id="9805828at2"/>
<sequence>MFDTMTVTKAAAALCGALLALLLAKWAAESIYHVEADGEPSYVIEVADGGDEAEDEPEVSFAELMASADPAKGERVFKKCSACHKLEKGANGTGPYLYGVVGREVAAADGFGYSDAMASHEGEWTPEQLDAFLAKPSDVVPGTSMSFAGLKKQDDRVNLIAYLNENSDSPYVIEAAAEEEPAEGAEAADGSAAPEDAEATEETEAPGGGDAAAEETEATEEPAADEGSDATEEPAATEESGATEESEATEEPAATEEPEATDEAAATEEEAPAATETAAVSGDIENGAKVYKKCAACHKLEEGKNLVGPHLYGVVGREVASVEGVNYSDALIELGGTWTPERLDAYLTKPRDFAPGTKMTFSGLRKEEDRTDVIAYLDSIDD</sequence>
<keyword evidence="9 11" id="KW-0408">Iron</keyword>
<organism evidence="15 16">
    <name type="scientific">Cribrihabitans marinus</name>
    <dbReference type="NCBI Taxonomy" id="1227549"/>
    <lineage>
        <taxon>Bacteria</taxon>
        <taxon>Pseudomonadati</taxon>
        <taxon>Pseudomonadota</taxon>
        <taxon>Alphaproteobacteria</taxon>
        <taxon>Rhodobacterales</taxon>
        <taxon>Paracoccaceae</taxon>
        <taxon>Cribrihabitans</taxon>
    </lineage>
</organism>
<dbReference type="EMBL" id="FNYD01000004">
    <property type="protein sequence ID" value="SEJ26970.1"/>
    <property type="molecule type" value="Genomic_DNA"/>
</dbReference>
<feature type="chain" id="PRO_5011725884" evidence="13">
    <location>
        <begin position="28"/>
        <end position="382"/>
    </location>
</feature>
<keyword evidence="2" id="KW-0813">Transport</keyword>
<name>A0A1H6XQ40_9RHOB</name>
<keyword evidence="13" id="KW-0732">Signal</keyword>
<evidence type="ECO:0000256" key="10">
    <source>
        <dbReference type="ARBA" id="ARBA00023136"/>
    </source>
</evidence>
<dbReference type="Proteomes" id="UP000199379">
    <property type="component" value="Unassembled WGS sequence"/>
</dbReference>
<evidence type="ECO:0000256" key="2">
    <source>
        <dbReference type="ARBA" id="ARBA00022448"/>
    </source>
</evidence>
<evidence type="ECO:0000256" key="7">
    <source>
        <dbReference type="ARBA" id="ARBA00022982"/>
    </source>
</evidence>
<feature type="region of interest" description="Disordered" evidence="12">
    <location>
        <begin position="178"/>
        <end position="280"/>
    </location>
</feature>
<evidence type="ECO:0000256" key="8">
    <source>
        <dbReference type="ARBA" id="ARBA00022989"/>
    </source>
</evidence>
<dbReference type="Pfam" id="PF00034">
    <property type="entry name" value="Cytochrom_C"/>
    <property type="match status" value="2"/>
</dbReference>
<gene>
    <name evidence="15" type="ORF">SAMN05444007_10439</name>
</gene>
<keyword evidence="8" id="KW-1133">Transmembrane helix</keyword>
<evidence type="ECO:0000256" key="1">
    <source>
        <dbReference type="ARBA" id="ARBA00004162"/>
    </source>
</evidence>